<reference evidence="3" key="1">
    <citation type="submission" date="2021-02" db="EMBL/GenBank/DDBJ databases">
        <authorList>
            <person name="Dougan E. K."/>
            <person name="Rhodes N."/>
            <person name="Thang M."/>
            <person name="Chan C."/>
        </authorList>
    </citation>
    <scope>NUCLEOTIDE SEQUENCE</scope>
</reference>
<accession>A0A813FZ54</accession>
<organism evidence="3 4">
    <name type="scientific">Polarella glacialis</name>
    <name type="common">Dinoflagellate</name>
    <dbReference type="NCBI Taxonomy" id="89957"/>
    <lineage>
        <taxon>Eukaryota</taxon>
        <taxon>Sar</taxon>
        <taxon>Alveolata</taxon>
        <taxon>Dinophyceae</taxon>
        <taxon>Suessiales</taxon>
        <taxon>Suessiaceae</taxon>
        <taxon>Polarella</taxon>
    </lineage>
</organism>
<keyword evidence="2" id="KW-0812">Transmembrane</keyword>
<feature type="transmembrane region" description="Helical" evidence="2">
    <location>
        <begin position="259"/>
        <end position="278"/>
    </location>
</feature>
<evidence type="ECO:0000313" key="3">
    <source>
        <dbReference type="EMBL" id="CAE8619803.1"/>
    </source>
</evidence>
<dbReference type="AlphaFoldDB" id="A0A813FZ54"/>
<name>A0A813FZ54_POLGL</name>
<dbReference type="Proteomes" id="UP000654075">
    <property type="component" value="Unassembled WGS sequence"/>
</dbReference>
<dbReference type="InterPro" id="IPR036259">
    <property type="entry name" value="MFS_trans_sf"/>
</dbReference>
<dbReference type="InterPro" id="IPR011701">
    <property type="entry name" value="MFS"/>
</dbReference>
<dbReference type="Pfam" id="PF07690">
    <property type="entry name" value="MFS_1"/>
    <property type="match status" value="1"/>
</dbReference>
<keyword evidence="2" id="KW-0472">Membrane</keyword>
<dbReference type="Gene3D" id="1.20.1250.20">
    <property type="entry name" value="MFS general substrate transporter like domains"/>
    <property type="match status" value="1"/>
</dbReference>
<evidence type="ECO:0000256" key="2">
    <source>
        <dbReference type="SAM" id="Phobius"/>
    </source>
</evidence>
<keyword evidence="2" id="KW-1133">Transmembrane helix</keyword>
<comment type="caution">
    <text evidence="3">The sequence shown here is derived from an EMBL/GenBank/DDBJ whole genome shotgun (WGS) entry which is preliminary data.</text>
</comment>
<evidence type="ECO:0000313" key="4">
    <source>
        <dbReference type="Proteomes" id="UP000654075"/>
    </source>
</evidence>
<feature type="transmembrane region" description="Helical" evidence="2">
    <location>
        <begin position="189"/>
        <end position="214"/>
    </location>
</feature>
<evidence type="ECO:0000256" key="1">
    <source>
        <dbReference type="SAM" id="MobiDB-lite"/>
    </source>
</evidence>
<dbReference type="EMBL" id="CAJNNV010027229">
    <property type="protein sequence ID" value="CAE8619803.1"/>
    <property type="molecule type" value="Genomic_DNA"/>
</dbReference>
<dbReference type="GO" id="GO:0022857">
    <property type="term" value="F:transmembrane transporter activity"/>
    <property type="evidence" value="ECO:0007669"/>
    <property type="project" value="InterPro"/>
</dbReference>
<dbReference type="OrthoDB" id="447512at2759"/>
<proteinExistence type="predicted"/>
<keyword evidence="4" id="KW-1185">Reference proteome</keyword>
<feature type="non-terminal residue" evidence="3">
    <location>
        <position position="1"/>
    </location>
</feature>
<feature type="region of interest" description="Disordered" evidence="1">
    <location>
        <begin position="283"/>
        <end position="304"/>
    </location>
</feature>
<sequence length="304" mass="32762">MFDWDDIPDDVRDFVAVEQPLLDEEAGHLQTSTQSSTHLAEVDGVSLEVGDDGKHLSALVPEVPSVRGLPPREASAAELKTLRWMMQKVNLRQDMFLLGPPGPSAQSQCNLAFTPALSTAAIAWKSSGYSISQQGQAQESGAMLCSIVLVAILGSVYGRKLVLMIGLAGTTSSVALFVLAGSFPEWARFLFVLGQGLQGLLPIDHIAGLIIFDLSTRHGGDGFSTYQVAGMLAPIGALLWGPVLGNFVQYLELVDYNGVWQVIFIVNAAVLILAAMMMPESAPRKKEKDDQDEKWQGPVAKVVR</sequence>
<gene>
    <name evidence="3" type="ORF">PGLA1383_LOCUS37384</name>
</gene>
<protein>
    <submittedName>
        <fullName evidence="3">Uncharacterized protein</fullName>
    </submittedName>
</protein>
<dbReference type="SUPFAM" id="SSF103473">
    <property type="entry name" value="MFS general substrate transporter"/>
    <property type="match status" value="1"/>
</dbReference>
<feature type="transmembrane region" description="Helical" evidence="2">
    <location>
        <begin position="226"/>
        <end position="247"/>
    </location>
</feature>
<feature type="transmembrane region" description="Helical" evidence="2">
    <location>
        <begin position="162"/>
        <end position="183"/>
    </location>
</feature>
<feature type="compositionally biased region" description="Basic and acidic residues" evidence="1">
    <location>
        <begin position="283"/>
        <end position="295"/>
    </location>
</feature>